<feature type="binding site" evidence="7">
    <location>
        <position position="36"/>
    </location>
    <ligand>
        <name>Mn(2+)</name>
        <dbReference type="ChEBI" id="CHEBI:29035"/>
    </ligand>
</feature>
<dbReference type="EC" id="2.5.1.54" evidence="8"/>
<evidence type="ECO:0000256" key="7">
    <source>
        <dbReference type="PIRSR" id="PIRSR602480-1"/>
    </source>
</evidence>
<protein>
    <recommendedName>
        <fullName evidence="8">Phospho-2-dehydro-3-deoxyheptonate aldolase</fullName>
        <ecNumber evidence="8">2.5.1.54</ecNumber>
    </recommendedName>
</protein>
<dbReference type="GO" id="GO:0009507">
    <property type="term" value="C:chloroplast"/>
    <property type="evidence" value="ECO:0007669"/>
    <property type="project" value="UniProtKB-SubCell"/>
</dbReference>
<accession>A0A3B6RNR1</accession>
<feature type="signal peptide" evidence="9">
    <location>
        <begin position="1"/>
        <end position="22"/>
    </location>
</feature>
<keyword evidence="7" id="KW-0104">Cadmium</keyword>
<dbReference type="AlphaFoldDB" id="A0A3B6RNR1"/>
<comment type="catalytic activity">
    <reaction evidence="6 8">
        <text>D-erythrose 4-phosphate + phosphoenolpyruvate + H2O = 7-phospho-2-dehydro-3-deoxy-D-arabino-heptonate + phosphate</text>
        <dbReference type="Rhea" id="RHEA:14717"/>
        <dbReference type="ChEBI" id="CHEBI:15377"/>
        <dbReference type="ChEBI" id="CHEBI:16897"/>
        <dbReference type="ChEBI" id="CHEBI:43474"/>
        <dbReference type="ChEBI" id="CHEBI:58394"/>
        <dbReference type="ChEBI" id="CHEBI:58702"/>
        <dbReference type="EC" id="2.5.1.54"/>
    </reaction>
</comment>
<evidence type="ECO:0000256" key="8">
    <source>
        <dbReference type="RuleBase" id="RU363071"/>
    </source>
</evidence>
<dbReference type="SUPFAM" id="SSF51569">
    <property type="entry name" value="Aldolase"/>
    <property type="match status" value="1"/>
</dbReference>
<dbReference type="OMA" id="PSYRRKN"/>
<reference evidence="10" key="1">
    <citation type="submission" date="2018-08" db="EMBL/GenBank/DDBJ databases">
        <authorList>
            <person name="Rossello M."/>
        </authorList>
    </citation>
    <scope>NUCLEOTIDE SEQUENCE [LARGE SCALE GENOMIC DNA]</scope>
    <source>
        <strain evidence="10">cv. Chinese Spring</strain>
    </source>
</reference>
<dbReference type="GO" id="GO:0009423">
    <property type="term" value="P:chorismate biosynthetic process"/>
    <property type="evidence" value="ECO:0007669"/>
    <property type="project" value="UniProtKB-UniPathway"/>
</dbReference>
<keyword evidence="5 8" id="KW-0057">Aromatic amino acid biosynthesis</keyword>
<dbReference type="PANTHER" id="PTHR21337:SF19">
    <property type="entry name" value="PHOSPHO-2-DEHYDRO-3-DEOXYHEPTONATE ALDOLASE 2, CHLOROPLASTIC"/>
    <property type="match status" value="1"/>
</dbReference>
<dbReference type="Gramene" id="TraesCS7A02G412900.1">
    <property type="protein sequence ID" value="TraesCS7A02G412900.1"/>
    <property type="gene ID" value="TraesCS7A02G412900"/>
</dbReference>
<comment type="cofactor">
    <cofactor evidence="7">
        <name>Mn(2+)</name>
        <dbReference type="ChEBI" id="CHEBI:29035"/>
    </cofactor>
    <cofactor evidence="7">
        <name>Co(2+)</name>
        <dbReference type="ChEBI" id="CHEBI:48828"/>
    </cofactor>
    <cofactor evidence="7">
        <name>Cd(2+)</name>
        <dbReference type="ChEBI" id="CHEBI:48775"/>
    </cofactor>
    <text evidence="7">Binds 1 divalent cation per subunit. The enzyme is active with manganese, cobalt or cadmium ions.</text>
</comment>
<keyword evidence="7" id="KW-0170">Cobalt</keyword>
<feature type="binding site" evidence="7">
    <location>
        <position position="75"/>
    </location>
    <ligand>
        <name>phosphoenolpyruvate</name>
        <dbReference type="ChEBI" id="CHEBI:58702"/>
    </ligand>
</feature>
<comment type="subcellular location">
    <subcellularLocation>
        <location evidence="8">Plastid</location>
        <location evidence="8">Chloroplast</location>
    </subcellularLocation>
</comment>
<name>A0A3B6RNR1_WHEAT</name>
<comment type="pathway">
    <text evidence="1 8">Metabolic intermediate biosynthesis; chorismate biosynthesis; chorismate from D-erythrose 4-phosphate and phosphoenolpyruvate: step 1/7.</text>
</comment>
<proteinExistence type="inferred from homology"/>
<evidence type="ECO:0000256" key="4">
    <source>
        <dbReference type="ARBA" id="ARBA00022679"/>
    </source>
</evidence>
<evidence type="ECO:0000256" key="6">
    <source>
        <dbReference type="ARBA" id="ARBA00047508"/>
    </source>
</evidence>
<keyword evidence="8" id="KW-0150">Chloroplast</keyword>
<dbReference type="InterPro" id="IPR002480">
    <property type="entry name" value="DAHP_synth_2"/>
</dbReference>
<evidence type="ECO:0000256" key="2">
    <source>
        <dbReference type="ARBA" id="ARBA00008911"/>
    </source>
</evidence>
<dbReference type="Pfam" id="PF01474">
    <property type="entry name" value="DAHP_synth_2"/>
    <property type="match status" value="1"/>
</dbReference>
<dbReference type="Gramene" id="TraesCS7A03G1000300.1">
    <property type="protein sequence ID" value="TraesCS7A03G1000300.1.CDS"/>
    <property type="gene ID" value="TraesCS7A03G1000300"/>
</dbReference>
<comment type="similarity">
    <text evidence="2 8">Belongs to the class-II DAHP synthase family.</text>
</comment>
<dbReference type="Gramene" id="TraesNOR7A03G04022280.1">
    <property type="protein sequence ID" value="TraesNOR7A03G04022280.1"/>
    <property type="gene ID" value="TraesNOR7A03G04022280"/>
</dbReference>
<organism evidence="10">
    <name type="scientific">Triticum aestivum</name>
    <name type="common">Wheat</name>
    <dbReference type="NCBI Taxonomy" id="4565"/>
    <lineage>
        <taxon>Eukaryota</taxon>
        <taxon>Viridiplantae</taxon>
        <taxon>Streptophyta</taxon>
        <taxon>Embryophyta</taxon>
        <taxon>Tracheophyta</taxon>
        <taxon>Spermatophyta</taxon>
        <taxon>Magnoliopsida</taxon>
        <taxon>Liliopsida</taxon>
        <taxon>Poales</taxon>
        <taxon>Poaceae</taxon>
        <taxon>BOP clade</taxon>
        <taxon>Pooideae</taxon>
        <taxon>Triticodae</taxon>
        <taxon>Triticeae</taxon>
        <taxon>Triticinae</taxon>
        <taxon>Triticum</taxon>
    </lineage>
</organism>
<dbReference type="UniPathway" id="UPA00053">
    <property type="reaction ID" value="UER00084"/>
</dbReference>
<evidence type="ECO:0000256" key="5">
    <source>
        <dbReference type="ARBA" id="ARBA00023141"/>
    </source>
</evidence>
<evidence type="ECO:0000256" key="9">
    <source>
        <dbReference type="SAM" id="SignalP"/>
    </source>
</evidence>
<dbReference type="EnsemblPlants" id="TraesCS7A02G412900.1">
    <property type="protein sequence ID" value="TraesCS7A02G412900.1"/>
    <property type="gene ID" value="TraesCS7A02G412900"/>
</dbReference>
<keyword evidence="3 8" id="KW-0028">Amino-acid biosynthesis</keyword>
<dbReference type="STRING" id="4565.A0A3B6RNR1"/>
<dbReference type="SMR" id="A0A3B6RNR1"/>
<evidence type="ECO:0000313" key="11">
    <source>
        <dbReference type="Proteomes" id="UP000019116"/>
    </source>
</evidence>
<dbReference type="Gramene" id="TraesSTA7A03G03974170.1">
    <property type="protein sequence ID" value="TraesSTA7A03G03974170.1"/>
    <property type="gene ID" value="TraesSTA7A03G03974170"/>
</dbReference>
<keyword evidence="8" id="KW-0809">Transit peptide</keyword>
<dbReference type="GO" id="GO:0003849">
    <property type="term" value="F:3-deoxy-7-phosphoheptulonate synthase activity"/>
    <property type="evidence" value="ECO:0007669"/>
    <property type="project" value="UniProtKB-EC"/>
</dbReference>
<evidence type="ECO:0000256" key="3">
    <source>
        <dbReference type="ARBA" id="ARBA00022605"/>
    </source>
</evidence>
<dbReference type="PANTHER" id="PTHR21337">
    <property type="entry name" value="PHOSPHO-2-DEHYDRO-3-DEOXYHEPTONATE ALDOLASE 1, 2"/>
    <property type="match status" value="1"/>
</dbReference>
<keyword evidence="11" id="KW-1185">Reference proteome</keyword>
<keyword evidence="4 8" id="KW-0808">Transferase</keyword>
<dbReference type="GO" id="GO:0009073">
    <property type="term" value="P:aromatic amino acid family biosynthetic process"/>
    <property type="evidence" value="ECO:0007669"/>
    <property type="project" value="UniProtKB-KW"/>
</dbReference>
<dbReference type="OrthoDB" id="2338at2759"/>
<keyword evidence="7" id="KW-0464">Manganese</keyword>
<evidence type="ECO:0000313" key="10">
    <source>
        <dbReference type="EnsemblPlants" id="TraesCS7A02G412900.1"/>
    </source>
</evidence>
<feature type="chain" id="PRO_5043180266" description="Phospho-2-dehydro-3-deoxyheptonate aldolase" evidence="9">
    <location>
        <begin position="23"/>
        <end position="118"/>
    </location>
</feature>
<reference evidence="10" key="2">
    <citation type="submission" date="2018-10" db="UniProtKB">
        <authorList>
            <consortium name="EnsemblPlants"/>
        </authorList>
    </citation>
    <scope>IDENTIFICATION</scope>
</reference>
<keyword evidence="8" id="KW-0934">Plastid</keyword>
<dbReference type="InterPro" id="IPR013785">
    <property type="entry name" value="Aldolase_TIM"/>
</dbReference>
<dbReference type="Proteomes" id="UP000019116">
    <property type="component" value="Chromosome 7A"/>
</dbReference>
<evidence type="ECO:0000256" key="1">
    <source>
        <dbReference type="ARBA" id="ARBA00004688"/>
    </source>
</evidence>
<keyword evidence="9" id="KW-0732">Signal</keyword>
<dbReference type="Gramene" id="TraesKAR7A01G0384840.1">
    <property type="protein sequence ID" value="cds.TraesKAR7A01G0384840.1"/>
    <property type="gene ID" value="TraesKAR7A01G0384840"/>
</dbReference>
<dbReference type="GO" id="GO:0008652">
    <property type="term" value="P:amino acid biosynthetic process"/>
    <property type="evidence" value="ECO:0007669"/>
    <property type="project" value="UniProtKB-KW"/>
</dbReference>
<sequence>MVFAKASLALLAMVGVPPVCRTAPLLRPLRLQGGDCAESFKEFKANNIRGTFPVLLQMGNVLVFGGHVPIVKVGRMAGQFAKPRSGNFEKKDGVKLPSYRRKNVKGDAFDLKGRVCPR</sequence>
<dbReference type="Gene3D" id="3.20.20.70">
    <property type="entry name" value="Aldolase class I"/>
    <property type="match status" value="1"/>
</dbReference>